<accession>A0A6N1NPA7</accession>
<reference evidence="1" key="1">
    <citation type="submission" date="2017-01" db="EMBL/GenBank/DDBJ databases">
        <authorList>
            <person name="Assis F.L."/>
            <person name="Abrahao J.S."/>
            <person name="Silva L."/>
            <person name="Khalil J.B."/>
            <person name="Rodrigues R."/>
            <person name="Silva L.S."/>
            <person name="Arantes T."/>
            <person name="Boratto P."/>
            <person name="Andrade M."/>
            <person name="Kroon E.G."/>
            <person name="Ribeiro B."/>
            <person name="Bergier I."/>
            <person name="Seligmann H."/>
            <person name="Ghigo E."/>
            <person name="Colson P."/>
            <person name="Levasseur A."/>
            <person name="Raoult D."/>
            <person name="Scola B.L."/>
        </authorList>
    </citation>
    <scope>NUCLEOTIDE SEQUENCE</scope>
    <source>
        <strain evidence="1">Soda lake</strain>
    </source>
</reference>
<dbReference type="Gene3D" id="3.40.50.300">
    <property type="entry name" value="P-loop containing nucleotide triphosphate hydrolases"/>
    <property type="match status" value="1"/>
</dbReference>
<dbReference type="SUPFAM" id="SSF52540">
    <property type="entry name" value="P-loop containing nucleoside triphosphate hydrolases"/>
    <property type="match status" value="1"/>
</dbReference>
<name>A0A6N1NPA7_9VIRU</name>
<proteinExistence type="predicted"/>
<reference evidence="1" key="2">
    <citation type="journal article" date="2018" name="Nat. Commun.">
        <title>Tailed giant Tupanvirus possesses the most complete translational apparatus of the known virosphere.</title>
        <authorList>
            <person name="Abrahao J."/>
            <person name="Silva L."/>
            <person name="Silva L.S."/>
            <person name="Khalil J.Y.B."/>
            <person name="Rodrigues R."/>
            <person name="Arantes T."/>
            <person name="Assis F."/>
            <person name="Boratto P."/>
            <person name="Andrade M."/>
            <person name="Kroon E.G."/>
            <person name="Ribeiro B."/>
            <person name="Bergier I."/>
            <person name="Seligmann H."/>
            <person name="Ghigo E."/>
            <person name="Colson P."/>
            <person name="Levasseur A."/>
            <person name="Kroemer G."/>
            <person name="Raoult D."/>
            <person name="La Scola B."/>
        </authorList>
    </citation>
    <scope>NUCLEOTIDE SEQUENCE [LARGE SCALE GENOMIC DNA]</scope>
    <source>
        <strain evidence="1">Soda lake</strain>
    </source>
</reference>
<dbReference type="RefSeq" id="YP_010781310.1">
    <property type="nucleotide sequence ID" value="NC_075039.1"/>
</dbReference>
<dbReference type="GeneID" id="80518074"/>
<protein>
    <submittedName>
        <fullName evidence="1">Uncharacterized protein</fullName>
    </submittedName>
</protein>
<sequence>MNKQVIIVIGLPGSGKTTLCQKFIDNGYTIFDDFVGTFYNGDLLTKLISGIKVCINDPRLCQFPVFIKYITIIEKYVNRDNIYLVLYDNDPQKCLINSKNRNDNRKGISNTINKYSKLYCIDNYKNWNHEIIKVYCFAEF</sequence>
<dbReference type="KEGG" id="vg:80518074"/>
<organism evidence="1">
    <name type="scientific">Tupanvirus soda lake</name>
    <dbReference type="NCBI Taxonomy" id="2126985"/>
    <lineage>
        <taxon>Viruses</taxon>
        <taxon>Varidnaviria</taxon>
        <taxon>Bamfordvirae</taxon>
        <taxon>Nucleocytoviricota</taxon>
        <taxon>Megaviricetes</taxon>
        <taxon>Imitervirales</taxon>
        <taxon>Mimiviridae</taxon>
        <taxon>Megamimivirinae</taxon>
        <taxon>Tupanvirus</taxon>
        <taxon>Tupanvirus salinum</taxon>
    </lineage>
</organism>
<dbReference type="EMBL" id="KY523104">
    <property type="protein sequence ID" value="QKU34667.1"/>
    <property type="molecule type" value="Genomic_DNA"/>
</dbReference>
<evidence type="ECO:0000313" key="1">
    <source>
        <dbReference type="EMBL" id="QKU34667.1"/>
    </source>
</evidence>
<dbReference type="InterPro" id="IPR027417">
    <property type="entry name" value="P-loop_NTPase"/>
</dbReference>